<dbReference type="InterPro" id="IPR016197">
    <property type="entry name" value="Chromo-like_dom_sf"/>
</dbReference>
<reference evidence="3" key="1">
    <citation type="journal article" date="2020" name="Nature">
        <title>Giant virus diversity and host interactions through global metagenomics.</title>
        <authorList>
            <person name="Schulz F."/>
            <person name="Roux S."/>
            <person name="Paez-Espino D."/>
            <person name="Jungbluth S."/>
            <person name="Walsh D.A."/>
            <person name="Denef V.J."/>
            <person name="McMahon K.D."/>
            <person name="Konstantinidis K.T."/>
            <person name="Eloe-Fadrosh E.A."/>
            <person name="Kyrpides N.C."/>
            <person name="Woyke T."/>
        </authorList>
    </citation>
    <scope>NUCLEOTIDE SEQUENCE</scope>
    <source>
        <strain evidence="3">GVMAG-M-3300014204-73</strain>
    </source>
</reference>
<name>A0A6C0BIY9_9ZZZZ</name>
<dbReference type="Gene3D" id="2.40.50.40">
    <property type="match status" value="1"/>
</dbReference>
<sequence>MNCQGQFRQMICLRDKNCLVTGLCEYECDAAHLIPYKICEKYAPQFIFDSRNGIFLCKNLHACFDKYLWTFDLYDVIYNPVKGRYYCRVIVYDNHKNMTINQYKDQYVEIPIQIWPFLYVQYQVFIAIHYEAQPPHDIESIYREILQTDPIFNYLHQHEIPLDALLSKGMHGFLQSQGLITTQECDVFFVNTILKHRSTNEGDSYLVWWDHLPISMSTWEWESQLNRTTLDEYYTRIEQRMDENYTLKNK</sequence>
<feature type="domain" description="HNH nuclease" evidence="2">
    <location>
        <begin position="18"/>
        <end position="72"/>
    </location>
</feature>
<dbReference type="SUPFAM" id="SSF54160">
    <property type="entry name" value="Chromo domain-like"/>
    <property type="match status" value="1"/>
</dbReference>
<dbReference type="AlphaFoldDB" id="A0A6C0BIY9"/>
<evidence type="ECO:0000259" key="2">
    <source>
        <dbReference type="Pfam" id="PF13391"/>
    </source>
</evidence>
<feature type="domain" description="Chromo" evidence="1">
    <location>
        <begin position="190"/>
        <end position="235"/>
    </location>
</feature>
<evidence type="ECO:0000313" key="3">
    <source>
        <dbReference type="EMBL" id="QHS92337.1"/>
    </source>
</evidence>
<dbReference type="Pfam" id="PF13391">
    <property type="entry name" value="HNH_2"/>
    <property type="match status" value="1"/>
</dbReference>
<evidence type="ECO:0008006" key="4">
    <source>
        <dbReference type="Google" id="ProtNLM"/>
    </source>
</evidence>
<dbReference type="Pfam" id="PF00385">
    <property type="entry name" value="Chromo"/>
    <property type="match status" value="1"/>
</dbReference>
<organism evidence="3">
    <name type="scientific">viral metagenome</name>
    <dbReference type="NCBI Taxonomy" id="1070528"/>
    <lineage>
        <taxon>unclassified sequences</taxon>
        <taxon>metagenomes</taxon>
        <taxon>organismal metagenomes</taxon>
    </lineage>
</organism>
<dbReference type="InterPro" id="IPR003615">
    <property type="entry name" value="HNH_nuc"/>
</dbReference>
<evidence type="ECO:0000259" key="1">
    <source>
        <dbReference type="Pfam" id="PF00385"/>
    </source>
</evidence>
<dbReference type="InterPro" id="IPR023780">
    <property type="entry name" value="Chromo_domain"/>
</dbReference>
<protein>
    <recommendedName>
        <fullName evidence="4">Chromo domain-containing protein</fullName>
    </recommendedName>
</protein>
<accession>A0A6C0BIY9</accession>
<proteinExistence type="predicted"/>
<dbReference type="EMBL" id="MN739178">
    <property type="protein sequence ID" value="QHS92337.1"/>
    <property type="molecule type" value="Genomic_DNA"/>
</dbReference>